<dbReference type="InterPro" id="IPR013820">
    <property type="entry name" value="ATP_PRibTrfase_cat"/>
</dbReference>
<evidence type="ECO:0000313" key="13">
    <source>
        <dbReference type="Proteomes" id="UP000198703"/>
    </source>
</evidence>
<dbReference type="GO" id="GO:0005737">
    <property type="term" value="C:cytoplasm"/>
    <property type="evidence" value="ECO:0007669"/>
    <property type="project" value="InterPro"/>
</dbReference>
<dbReference type="GO" id="GO:0003879">
    <property type="term" value="F:ATP phosphoribosyltransferase activity"/>
    <property type="evidence" value="ECO:0007669"/>
    <property type="project" value="UniProtKB-UniRule"/>
</dbReference>
<comment type="pathway">
    <text evidence="2">Amino-acid biosynthesis; L-histidine biosynthesis; L-histidine from 5-phospho-alpha-D-ribose 1-diphosphate: step 1/9.</text>
</comment>
<dbReference type="PANTHER" id="PTHR21403">
    <property type="entry name" value="ATP PHOSPHORIBOSYLTRANSFERASE ATP-PRTASE"/>
    <property type="match status" value="1"/>
</dbReference>
<dbReference type="OrthoDB" id="9806435at2"/>
<evidence type="ECO:0000256" key="6">
    <source>
        <dbReference type="ARBA" id="ARBA00022676"/>
    </source>
</evidence>
<accession>A0A1H3X4Z2</accession>
<dbReference type="Pfam" id="PF01634">
    <property type="entry name" value="HisG"/>
    <property type="match status" value="1"/>
</dbReference>
<organism evidence="12 13">
    <name type="scientific">Rubrimonas cliftonensis</name>
    <dbReference type="NCBI Taxonomy" id="89524"/>
    <lineage>
        <taxon>Bacteria</taxon>
        <taxon>Pseudomonadati</taxon>
        <taxon>Pseudomonadota</taxon>
        <taxon>Alphaproteobacteria</taxon>
        <taxon>Rhodobacterales</taxon>
        <taxon>Paracoccaceae</taxon>
        <taxon>Rubrimonas</taxon>
    </lineage>
</organism>
<evidence type="ECO:0000256" key="9">
    <source>
        <dbReference type="ARBA" id="ARBA00024861"/>
    </source>
</evidence>
<sequence length="238" mass="25419">MLTLGLPSKGRLQQDAVDRFAAAGVRVERSPEGREYAGHVSGLPDAGLALLSAGEIPRALAEGAIHVGVTGEDLIREHIPDAETRIALPLRLGFGRADLIVAVPAFWVDVETMHDLDEAAAAFRARHGRPMRVATKYHALTRRFFAQAGVADYRLVDSQGATEATPKNRAAELIVDITSSGETLRANHLRVLEDGLILRSEAMLCVSRAAPWGPAARRALAELGHRLGFDGEGIALGG</sequence>
<protein>
    <recommendedName>
        <fullName evidence="4 10">ATP phosphoribosyltransferase</fullName>
        <ecNumber evidence="3 10">2.4.2.17</ecNumber>
    </recommendedName>
</protein>
<dbReference type="Gene3D" id="3.40.190.10">
    <property type="entry name" value="Periplasmic binding protein-like II"/>
    <property type="match status" value="2"/>
</dbReference>
<keyword evidence="13" id="KW-1185">Reference proteome</keyword>
<dbReference type="EC" id="2.4.2.17" evidence="3 10"/>
<evidence type="ECO:0000256" key="5">
    <source>
        <dbReference type="ARBA" id="ARBA00022605"/>
    </source>
</evidence>
<proteinExistence type="predicted"/>
<dbReference type="PANTHER" id="PTHR21403:SF8">
    <property type="entry name" value="ATP PHOSPHORIBOSYLTRANSFERASE"/>
    <property type="match status" value="1"/>
</dbReference>
<evidence type="ECO:0000256" key="10">
    <source>
        <dbReference type="NCBIfam" id="TIGR00070"/>
    </source>
</evidence>
<reference evidence="12 13" key="1">
    <citation type="submission" date="2016-10" db="EMBL/GenBank/DDBJ databases">
        <authorList>
            <person name="de Groot N.N."/>
        </authorList>
    </citation>
    <scope>NUCLEOTIDE SEQUENCE [LARGE SCALE GENOMIC DNA]</scope>
    <source>
        <strain evidence="12 13">DSM 15345</strain>
    </source>
</reference>
<dbReference type="NCBIfam" id="TIGR00070">
    <property type="entry name" value="hisG"/>
    <property type="match status" value="1"/>
</dbReference>
<name>A0A1H3X4Z2_9RHOB</name>
<evidence type="ECO:0000256" key="3">
    <source>
        <dbReference type="ARBA" id="ARBA00011946"/>
    </source>
</evidence>
<dbReference type="RefSeq" id="WP_093248705.1">
    <property type="nucleotide sequence ID" value="NZ_FNQM01000002.1"/>
</dbReference>
<dbReference type="AlphaFoldDB" id="A0A1H3X4Z2"/>
<keyword evidence="6 12" id="KW-0328">Glycosyltransferase</keyword>
<evidence type="ECO:0000259" key="11">
    <source>
        <dbReference type="Pfam" id="PF01634"/>
    </source>
</evidence>
<dbReference type="UniPathway" id="UPA00031">
    <property type="reaction ID" value="UER00006"/>
</dbReference>
<evidence type="ECO:0000256" key="1">
    <source>
        <dbReference type="ARBA" id="ARBA00000915"/>
    </source>
</evidence>
<dbReference type="EMBL" id="FNQM01000002">
    <property type="protein sequence ID" value="SDZ94310.1"/>
    <property type="molecule type" value="Genomic_DNA"/>
</dbReference>
<evidence type="ECO:0000256" key="2">
    <source>
        <dbReference type="ARBA" id="ARBA00004667"/>
    </source>
</evidence>
<dbReference type="SUPFAM" id="SSF53850">
    <property type="entry name" value="Periplasmic binding protein-like II"/>
    <property type="match status" value="1"/>
</dbReference>
<gene>
    <name evidence="12" type="ORF">SAMN05444370_102272</name>
</gene>
<comment type="function">
    <text evidence="9">Catalyzes the condensation of ATP and 5-phosphoribose 1-diphosphate to form N'-(5'-phosphoribosyl)-ATP (PR-ATP). Has a crucial role in the pathway because the rate of histidine biosynthesis seems to be controlled primarily by regulation of HisG enzymatic activity.</text>
</comment>
<comment type="catalytic activity">
    <reaction evidence="1">
        <text>1-(5-phospho-beta-D-ribosyl)-ATP + diphosphate = 5-phospho-alpha-D-ribose 1-diphosphate + ATP</text>
        <dbReference type="Rhea" id="RHEA:18473"/>
        <dbReference type="ChEBI" id="CHEBI:30616"/>
        <dbReference type="ChEBI" id="CHEBI:33019"/>
        <dbReference type="ChEBI" id="CHEBI:58017"/>
        <dbReference type="ChEBI" id="CHEBI:73183"/>
        <dbReference type="EC" id="2.4.2.17"/>
    </reaction>
</comment>
<evidence type="ECO:0000256" key="4">
    <source>
        <dbReference type="ARBA" id="ARBA00020998"/>
    </source>
</evidence>
<evidence type="ECO:0000256" key="7">
    <source>
        <dbReference type="ARBA" id="ARBA00022679"/>
    </source>
</evidence>
<evidence type="ECO:0000313" key="12">
    <source>
        <dbReference type="EMBL" id="SDZ94310.1"/>
    </source>
</evidence>
<keyword evidence="5" id="KW-0028">Amino-acid biosynthesis</keyword>
<keyword evidence="8" id="KW-0368">Histidine biosynthesis</keyword>
<dbReference type="STRING" id="89524.SAMN05444370_102272"/>
<dbReference type="InterPro" id="IPR001348">
    <property type="entry name" value="ATP_PRibTrfase_HisG"/>
</dbReference>
<dbReference type="GO" id="GO:0000105">
    <property type="term" value="P:L-histidine biosynthetic process"/>
    <property type="evidence" value="ECO:0007669"/>
    <property type="project" value="UniProtKB-UniRule"/>
</dbReference>
<feature type="domain" description="ATP phosphoribosyltransferase catalytic" evidence="11">
    <location>
        <begin position="53"/>
        <end position="211"/>
    </location>
</feature>
<dbReference type="Proteomes" id="UP000198703">
    <property type="component" value="Unassembled WGS sequence"/>
</dbReference>
<keyword evidence="7 12" id="KW-0808">Transferase</keyword>
<evidence type="ECO:0000256" key="8">
    <source>
        <dbReference type="ARBA" id="ARBA00023102"/>
    </source>
</evidence>